<proteinExistence type="predicted"/>
<feature type="domain" description="Uracil-DNA glycosylase-like" evidence="1">
    <location>
        <begin position="27"/>
        <end position="183"/>
    </location>
</feature>
<accession>A0A3R8SBA9</accession>
<dbReference type="SMART" id="SM00986">
    <property type="entry name" value="UDG"/>
    <property type="match status" value="1"/>
</dbReference>
<name>A0A3R8SBA9_STRSU</name>
<dbReference type="Proteomes" id="UP000274117">
    <property type="component" value="Unassembled WGS sequence"/>
</dbReference>
<dbReference type="CDD" id="cd10033">
    <property type="entry name" value="UDG_like"/>
    <property type="match status" value="1"/>
</dbReference>
<evidence type="ECO:0000259" key="1">
    <source>
        <dbReference type="SMART" id="SM00986"/>
    </source>
</evidence>
<dbReference type="SUPFAM" id="SSF52141">
    <property type="entry name" value="Uracil-DNA glycosylase-like"/>
    <property type="match status" value="1"/>
</dbReference>
<dbReference type="PANTHER" id="PTHR42160:SF1">
    <property type="entry name" value="URACIL-DNA GLYCOSYLASE SUPERFAMILY PROTEIN"/>
    <property type="match status" value="1"/>
</dbReference>
<gene>
    <name evidence="2" type="ORF">EI998_02410</name>
</gene>
<evidence type="ECO:0000313" key="3">
    <source>
        <dbReference type="Proteomes" id="UP000274117"/>
    </source>
</evidence>
<comment type="caution">
    <text evidence="2">The sequence shown here is derived from an EMBL/GenBank/DDBJ whole genome shotgun (WGS) entry which is preliminary data.</text>
</comment>
<dbReference type="SMART" id="SM00987">
    <property type="entry name" value="UreE_C"/>
    <property type="match status" value="1"/>
</dbReference>
<dbReference type="Gene3D" id="3.40.470.10">
    <property type="entry name" value="Uracil-DNA glycosylase-like domain"/>
    <property type="match status" value="1"/>
</dbReference>
<dbReference type="InterPro" id="IPR036895">
    <property type="entry name" value="Uracil-DNA_glycosylase-like_sf"/>
</dbReference>
<sequence>MQLSSIRRAIMSDPANQVFTRQGIAPLFQAPETARILIIGQAPGLKTQEKGRLFDDASGDNLRNWLGVDRETFYDSGLFAILPMDFYYPGKGKTGDLPPRKDFADKWHPLILQHLPHIDLTLLIGSYAQEAILGKSQRNLTERVRHFEDYLPSYFPLPHPSPRNNIWKAKHPWFKERVLPRLQRDIKNIVQQCTI</sequence>
<dbReference type="InterPro" id="IPR047124">
    <property type="entry name" value="HI_0220.2"/>
</dbReference>
<dbReference type="EMBL" id="RSDO01000003">
    <property type="protein sequence ID" value="RRR54715.1"/>
    <property type="molecule type" value="Genomic_DNA"/>
</dbReference>
<reference evidence="2 3" key="2">
    <citation type="submission" date="2018-12" db="EMBL/GenBank/DDBJ databases">
        <title>Whole-genome sequences of fifteen clinical Streptococcus suis strains isolated from pigs between 2006 and 2018.</title>
        <authorList>
            <person name="Stevens M.J.A."/>
            <person name="Cernela N."/>
            <person name="Spoerry Serrano N."/>
            <person name="Schmitt S."/>
            <person name="Schrenzel J."/>
            <person name="Stephan R."/>
        </authorList>
    </citation>
    <scope>NUCLEOTIDE SEQUENCE [LARGE SCALE GENOMIC DNA]</scope>
    <source>
        <strain evidence="2 3">PP422</strain>
    </source>
</reference>
<dbReference type="PANTHER" id="PTHR42160">
    <property type="entry name" value="URACIL-DNA GLYCOSYLASE SUPERFAMILY PROTEIN"/>
    <property type="match status" value="1"/>
</dbReference>
<dbReference type="InterPro" id="IPR005122">
    <property type="entry name" value="Uracil-DNA_glycosylase-like"/>
</dbReference>
<dbReference type="AlphaFoldDB" id="A0A3R8SBA9"/>
<evidence type="ECO:0000313" key="2">
    <source>
        <dbReference type="EMBL" id="RRR54715.1"/>
    </source>
</evidence>
<organism evidence="2 3">
    <name type="scientific">Streptococcus suis</name>
    <dbReference type="NCBI Taxonomy" id="1307"/>
    <lineage>
        <taxon>Bacteria</taxon>
        <taxon>Bacillati</taxon>
        <taxon>Bacillota</taxon>
        <taxon>Bacilli</taxon>
        <taxon>Lactobacillales</taxon>
        <taxon>Streptococcaceae</taxon>
        <taxon>Streptococcus</taxon>
    </lineage>
</organism>
<dbReference type="Pfam" id="PF03167">
    <property type="entry name" value="UDG"/>
    <property type="match status" value="1"/>
</dbReference>
<reference evidence="2 3" key="1">
    <citation type="submission" date="2018-11" db="EMBL/GenBank/DDBJ databases">
        <authorList>
            <person name="Stevens M.J."/>
            <person name="Cernela N."/>
            <person name="Spoerry Serrano N."/>
            <person name="Schmitt S."/>
            <person name="Schrenzel J."/>
            <person name="Stephan R."/>
        </authorList>
    </citation>
    <scope>NUCLEOTIDE SEQUENCE [LARGE SCALE GENOMIC DNA]</scope>
    <source>
        <strain evidence="2 3">PP422</strain>
    </source>
</reference>
<protein>
    <submittedName>
        <fullName evidence="2">Uracil-DNA glycosylase family protein</fullName>
    </submittedName>
</protein>